<dbReference type="Proteomes" id="UP000594261">
    <property type="component" value="Chromosome 4"/>
</dbReference>
<dbReference type="InterPro" id="IPR001461">
    <property type="entry name" value="Aspartic_peptidase_A1"/>
</dbReference>
<dbReference type="InParanoid" id="A0A7N2LHD8"/>
<protein>
    <recommendedName>
        <fullName evidence="6">Peptidase A1 domain-containing protein</fullName>
    </recommendedName>
</protein>
<evidence type="ECO:0000259" key="2">
    <source>
        <dbReference type="Pfam" id="PF14541"/>
    </source>
</evidence>
<evidence type="ECO:0000259" key="3">
    <source>
        <dbReference type="Pfam" id="PF14543"/>
    </source>
</evidence>
<feature type="domain" description="Xylanase inhibitor N-terminal" evidence="3">
    <location>
        <begin position="69"/>
        <end position="158"/>
    </location>
</feature>
<sequence length="248" mass="26813">MRQRVIDLIPTLTYAHPNATVTGQHLGFKDAVDVALSALSNQDALAAMGHLGRDAPTTLALCSHIIHSIIHLGEDNIYVYETDGRSVLLHINVPRFSFVYADSGSLNGLAKGTKGILGLGRTQIALPMQPANAFELKRKFALCVPSSTQSGLRDIFIGGGPYYMLPYTKNVSKLLITTPLIIDPVSTTPVYSEAVPTIDLLLQSKSVYWRIYGANSMVKVKKNLLCLGVVDGGLKPNFHCYWGTSVGG</sequence>
<dbReference type="EMBL" id="LRBV02000004">
    <property type="status" value="NOT_ANNOTATED_CDS"/>
    <property type="molecule type" value="Genomic_DNA"/>
</dbReference>
<dbReference type="EnsemblPlants" id="QL04p069757:mrna">
    <property type="protein sequence ID" value="QL04p069757:mrna"/>
    <property type="gene ID" value="QL04p069757"/>
</dbReference>
<evidence type="ECO:0000313" key="4">
    <source>
        <dbReference type="EnsemblPlants" id="QL04p069757:mrna"/>
    </source>
</evidence>
<dbReference type="Pfam" id="PF14541">
    <property type="entry name" value="TAXi_C"/>
    <property type="match status" value="1"/>
</dbReference>
<dbReference type="InterPro" id="IPR032799">
    <property type="entry name" value="TAXi_C"/>
</dbReference>
<name>A0A7N2LHD8_QUELO</name>
<evidence type="ECO:0000256" key="1">
    <source>
        <dbReference type="ARBA" id="ARBA00007447"/>
    </source>
</evidence>
<keyword evidence="5" id="KW-1185">Reference proteome</keyword>
<dbReference type="PANTHER" id="PTHR47965">
    <property type="entry name" value="ASPARTYL PROTEASE-RELATED"/>
    <property type="match status" value="1"/>
</dbReference>
<dbReference type="GO" id="GO:0006508">
    <property type="term" value="P:proteolysis"/>
    <property type="evidence" value="ECO:0007669"/>
    <property type="project" value="InterPro"/>
</dbReference>
<reference evidence="4 5" key="1">
    <citation type="journal article" date="2016" name="G3 (Bethesda)">
        <title>First Draft Assembly and Annotation of the Genome of a California Endemic Oak Quercus lobata Nee (Fagaceae).</title>
        <authorList>
            <person name="Sork V.L."/>
            <person name="Fitz-Gibbon S.T."/>
            <person name="Puiu D."/>
            <person name="Crepeau M."/>
            <person name="Gugger P.F."/>
            <person name="Sherman R."/>
            <person name="Stevens K."/>
            <person name="Langley C.H."/>
            <person name="Pellegrini M."/>
            <person name="Salzberg S.L."/>
        </authorList>
    </citation>
    <scope>NUCLEOTIDE SEQUENCE [LARGE SCALE GENOMIC DNA]</scope>
    <source>
        <strain evidence="4 5">cv. SW786</strain>
    </source>
</reference>
<dbReference type="SUPFAM" id="SSF50630">
    <property type="entry name" value="Acid proteases"/>
    <property type="match status" value="1"/>
</dbReference>
<evidence type="ECO:0000313" key="5">
    <source>
        <dbReference type="Proteomes" id="UP000594261"/>
    </source>
</evidence>
<dbReference type="Pfam" id="PF14543">
    <property type="entry name" value="TAXi_N"/>
    <property type="match status" value="1"/>
</dbReference>
<reference evidence="4" key="2">
    <citation type="submission" date="2021-01" db="UniProtKB">
        <authorList>
            <consortium name="EnsemblPlants"/>
        </authorList>
    </citation>
    <scope>IDENTIFICATION</scope>
</reference>
<dbReference type="Gene3D" id="2.40.70.10">
    <property type="entry name" value="Acid Proteases"/>
    <property type="match status" value="2"/>
</dbReference>
<dbReference type="Gramene" id="QL04p069757:mrna">
    <property type="protein sequence ID" value="QL04p069757:mrna"/>
    <property type="gene ID" value="QL04p069757"/>
</dbReference>
<accession>A0A7N2LHD8</accession>
<dbReference type="PANTHER" id="PTHR47965:SF68">
    <property type="entry name" value="BASIC 7S GLOBULIN-LIKE"/>
    <property type="match status" value="1"/>
</dbReference>
<dbReference type="InterPro" id="IPR021109">
    <property type="entry name" value="Peptidase_aspartic_dom_sf"/>
</dbReference>
<proteinExistence type="inferred from homology"/>
<dbReference type="GO" id="GO:0004190">
    <property type="term" value="F:aspartic-type endopeptidase activity"/>
    <property type="evidence" value="ECO:0007669"/>
    <property type="project" value="InterPro"/>
</dbReference>
<evidence type="ECO:0008006" key="6">
    <source>
        <dbReference type="Google" id="ProtNLM"/>
    </source>
</evidence>
<feature type="domain" description="Xylanase inhibitor C-terminal" evidence="2">
    <location>
        <begin position="192"/>
        <end position="237"/>
    </location>
</feature>
<comment type="similarity">
    <text evidence="1">Belongs to the peptidase A1 family.</text>
</comment>
<organism evidence="4 5">
    <name type="scientific">Quercus lobata</name>
    <name type="common">Valley oak</name>
    <dbReference type="NCBI Taxonomy" id="97700"/>
    <lineage>
        <taxon>Eukaryota</taxon>
        <taxon>Viridiplantae</taxon>
        <taxon>Streptophyta</taxon>
        <taxon>Embryophyta</taxon>
        <taxon>Tracheophyta</taxon>
        <taxon>Spermatophyta</taxon>
        <taxon>Magnoliopsida</taxon>
        <taxon>eudicotyledons</taxon>
        <taxon>Gunneridae</taxon>
        <taxon>Pentapetalae</taxon>
        <taxon>rosids</taxon>
        <taxon>fabids</taxon>
        <taxon>Fagales</taxon>
        <taxon>Fagaceae</taxon>
        <taxon>Quercus</taxon>
    </lineage>
</organism>
<dbReference type="AlphaFoldDB" id="A0A7N2LHD8"/>
<dbReference type="InterPro" id="IPR032861">
    <property type="entry name" value="TAXi_N"/>
</dbReference>